<dbReference type="GO" id="GO:0005886">
    <property type="term" value="C:plasma membrane"/>
    <property type="evidence" value="ECO:0007669"/>
    <property type="project" value="UniProtKB-SubCell"/>
</dbReference>
<keyword evidence="5 7" id="KW-1133">Transmembrane helix</keyword>
<feature type="transmembrane region" description="Helical" evidence="7">
    <location>
        <begin position="82"/>
        <end position="106"/>
    </location>
</feature>
<sequence>MHSRSKDFWRQFKKNKLAVFGLALLGIMILFCILAPVLTPYGYADQALVDRFQLPSASHILGTDEFGRDILSRILYGGRLSFLIGLGSMVVSLIAGTFLGALAGFFEGPLDAFIMRIMDMLLAIPQLVLAIAIAAALGGGIGNVILAVSISSLPGYARIMRASVLSVKKQEYIEAAQTTGAGLGRLLLVHILPNCLGPLIVQATLGVGVSILSAASLSFIGVGIAPPTPEWGAMLSTGRAYIRDYPHLTLFPGLAIALSIFALNVLGDGIRDAFDPKQRRA</sequence>
<keyword evidence="2 7" id="KW-0813">Transport</keyword>
<evidence type="ECO:0000259" key="8">
    <source>
        <dbReference type="PROSITE" id="PS50928"/>
    </source>
</evidence>
<feature type="transmembrane region" description="Helical" evidence="7">
    <location>
        <begin position="199"/>
        <end position="225"/>
    </location>
</feature>
<keyword evidence="4 7" id="KW-0812">Transmembrane</keyword>
<dbReference type="InterPro" id="IPR025966">
    <property type="entry name" value="OppC_N"/>
</dbReference>
<comment type="caution">
    <text evidence="9">The sequence shown here is derived from an EMBL/GenBank/DDBJ whole genome shotgun (WGS) entry which is preliminary data.</text>
</comment>
<dbReference type="AlphaFoldDB" id="A0A8H2M5Q8"/>
<dbReference type="PANTHER" id="PTHR43386:SF1">
    <property type="entry name" value="D,D-DIPEPTIDE TRANSPORT SYSTEM PERMEASE PROTEIN DDPC-RELATED"/>
    <property type="match status" value="1"/>
</dbReference>
<dbReference type="PROSITE" id="PS50928">
    <property type="entry name" value="ABC_TM1"/>
    <property type="match status" value="1"/>
</dbReference>
<evidence type="ECO:0000256" key="2">
    <source>
        <dbReference type="ARBA" id="ARBA00022448"/>
    </source>
</evidence>
<dbReference type="InterPro" id="IPR050366">
    <property type="entry name" value="BP-dependent_transpt_permease"/>
</dbReference>
<feature type="transmembrane region" description="Helical" evidence="7">
    <location>
        <begin position="20"/>
        <end position="43"/>
    </location>
</feature>
<evidence type="ECO:0000256" key="3">
    <source>
        <dbReference type="ARBA" id="ARBA00022475"/>
    </source>
</evidence>
<dbReference type="InterPro" id="IPR035906">
    <property type="entry name" value="MetI-like_sf"/>
</dbReference>
<proteinExistence type="inferred from homology"/>
<organism evidence="9 10">
    <name type="scientific">Urinicoccus massiliensis</name>
    <dbReference type="NCBI Taxonomy" id="1723382"/>
    <lineage>
        <taxon>Bacteria</taxon>
        <taxon>Bacillati</taxon>
        <taxon>Bacillota</taxon>
        <taxon>Tissierellia</taxon>
        <taxon>Tissierellales</taxon>
        <taxon>Peptoniphilaceae</taxon>
        <taxon>Urinicoccus</taxon>
    </lineage>
</organism>
<keyword evidence="6 7" id="KW-0472">Membrane</keyword>
<protein>
    <submittedName>
        <fullName evidence="9">Glutathione transport system permease protein gsiD</fullName>
    </submittedName>
</protein>
<dbReference type="Proteomes" id="UP000377798">
    <property type="component" value="Unassembled WGS sequence"/>
</dbReference>
<feature type="transmembrane region" description="Helical" evidence="7">
    <location>
        <begin position="245"/>
        <end position="267"/>
    </location>
</feature>
<dbReference type="Gene3D" id="1.10.3720.10">
    <property type="entry name" value="MetI-like"/>
    <property type="match status" value="1"/>
</dbReference>
<dbReference type="PANTHER" id="PTHR43386">
    <property type="entry name" value="OLIGOPEPTIDE TRANSPORT SYSTEM PERMEASE PROTEIN APPC"/>
    <property type="match status" value="1"/>
</dbReference>
<dbReference type="Pfam" id="PF12911">
    <property type="entry name" value="OppC_N"/>
    <property type="match status" value="1"/>
</dbReference>
<evidence type="ECO:0000256" key="5">
    <source>
        <dbReference type="ARBA" id="ARBA00022989"/>
    </source>
</evidence>
<dbReference type="GO" id="GO:0055085">
    <property type="term" value="P:transmembrane transport"/>
    <property type="evidence" value="ECO:0007669"/>
    <property type="project" value="InterPro"/>
</dbReference>
<comment type="subcellular location">
    <subcellularLocation>
        <location evidence="1 7">Cell membrane</location>
        <topology evidence="1 7">Multi-pass membrane protein</topology>
    </subcellularLocation>
</comment>
<evidence type="ECO:0000256" key="7">
    <source>
        <dbReference type="RuleBase" id="RU363032"/>
    </source>
</evidence>
<feature type="transmembrane region" description="Helical" evidence="7">
    <location>
        <begin position="127"/>
        <end position="152"/>
    </location>
</feature>
<name>A0A8H2M5Q8_9FIRM</name>
<dbReference type="InterPro" id="IPR000515">
    <property type="entry name" value="MetI-like"/>
</dbReference>
<dbReference type="EMBL" id="CAACYI010000001">
    <property type="protein sequence ID" value="VFB15652.1"/>
    <property type="molecule type" value="Genomic_DNA"/>
</dbReference>
<dbReference type="SUPFAM" id="SSF161098">
    <property type="entry name" value="MetI-like"/>
    <property type="match status" value="1"/>
</dbReference>
<keyword evidence="10" id="KW-1185">Reference proteome</keyword>
<keyword evidence="3" id="KW-1003">Cell membrane</keyword>
<accession>A0A8H2M5Q8</accession>
<dbReference type="RefSeq" id="WP_072470282.1">
    <property type="nucleotide sequence ID" value="NZ_CAACYI010000001.1"/>
</dbReference>
<evidence type="ECO:0000313" key="9">
    <source>
        <dbReference type="EMBL" id="VFB15652.1"/>
    </source>
</evidence>
<feature type="domain" description="ABC transmembrane type-1" evidence="8">
    <location>
        <begin position="78"/>
        <end position="267"/>
    </location>
</feature>
<dbReference type="Pfam" id="PF00528">
    <property type="entry name" value="BPD_transp_1"/>
    <property type="match status" value="1"/>
</dbReference>
<evidence type="ECO:0000256" key="6">
    <source>
        <dbReference type="ARBA" id="ARBA00023136"/>
    </source>
</evidence>
<comment type="similarity">
    <text evidence="7">Belongs to the binding-protein-dependent transport system permease family.</text>
</comment>
<evidence type="ECO:0000256" key="4">
    <source>
        <dbReference type="ARBA" id="ARBA00022692"/>
    </source>
</evidence>
<evidence type="ECO:0000256" key="1">
    <source>
        <dbReference type="ARBA" id="ARBA00004651"/>
    </source>
</evidence>
<gene>
    <name evidence="9" type="primary">gsiD_1</name>
    <name evidence="9" type="ORF">NCTC13150_00151</name>
</gene>
<reference evidence="9 10" key="1">
    <citation type="submission" date="2019-02" db="EMBL/GenBank/DDBJ databases">
        <authorList>
            <consortium name="Pathogen Informatics"/>
        </authorList>
    </citation>
    <scope>NUCLEOTIDE SEQUENCE [LARGE SCALE GENOMIC DNA]</scope>
    <source>
        <strain evidence="9 10">3012STDY7089603</strain>
    </source>
</reference>
<dbReference type="CDD" id="cd06261">
    <property type="entry name" value="TM_PBP2"/>
    <property type="match status" value="1"/>
</dbReference>
<evidence type="ECO:0000313" key="10">
    <source>
        <dbReference type="Proteomes" id="UP000377798"/>
    </source>
</evidence>